<dbReference type="EMBL" id="FXBB01000016">
    <property type="protein sequence ID" value="SMG31784.1"/>
    <property type="molecule type" value="Genomic_DNA"/>
</dbReference>
<evidence type="ECO:0000313" key="3">
    <source>
        <dbReference type="Proteomes" id="UP000193355"/>
    </source>
</evidence>
<reference evidence="3" key="1">
    <citation type="submission" date="2017-04" db="EMBL/GenBank/DDBJ databases">
        <authorList>
            <person name="Varghese N."/>
            <person name="Submissions S."/>
        </authorList>
    </citation>
    <scope>NUCLEOTIDE SEQUENCE [LARGE SCALE GENOMIC DNA]</scope>
    <source>
        <strain evidence="3">USBA 82</strain>
    </source>
</reference>
<name>A0A1X7JTT0_9BACT</name>
<dbReference type="RefSeq" id="WP_085544697.1">
    <property type="nucleotide sequence ID" value="NZ_FXBB01000016.1"/>
</dbReference>
<protein>
    <submittedName>
        <fullName evidence="2">Uncharacterized protein</fullName>
    </submittedName>
</protein>
<organism evidence="2 3">
    <name type="scientific">Dethiosulfovibrio salsuginis</name>
    <dbReference type="NCBI Taxonomy" id="561720"/>
    <lineage>
        <taxon>Bacteria</taxon>
        <taxon>Thermotogati</taxon>
        <taxon>Synergistota</taxon>
        <taxon>Synergistia</taxon>
        <taxon>Synergistales</taxon>
        <taxon>Dethiosulfovibrionaceae</taxon>
        <taxon>Dethiosulfovibrio</taxon>
    </lineage>
</organism>
<evidence type="ECO:0000256" key="1">
    <source>
        <dbReference type="SAM" id="Coils"/>
    </source>
</evidence>
<keyword evidence="1" id="KW-0175">Coiled coil</keyword>
<dbReference type="AlphaFoldDB" id="A0A1X7JTT0"/>
<keyword evidence="3" id="KW-1185">Reference proteome</keyword>
<gene>
    <name evidence="2" type="ORF">SAMN06275492_11635</name>
</gene>
<dbReference type="OrthoDB" id="3068at2"/>
<feature type="coiled-coil region" evidence="1">
    <location>
        <begin position="149"/>
        <end position="176"/>
    </location>
</feature>
<proteinExistence type="predicted"/>
<accession>A0A1X7JTT0</accession>
<dbReference type="Proteomes" id="UP000193355">
    <property type="component" value="Unassembled WGS sequence"/>
</dbReference>
<dbReference type="STRING" id="561720.SAMN06275492_11635"/>
<evidence type="ECO:0000313" key="2">
    <source>
        <dbReference type="EMBL" id="SMG31784.1"/>
    </source>
</evidence>
<sequence length="398" mass="44934">MANRLHLTWVPLIFLLAFSSPSEGWEIPLPSMPSMPSMPSWLKGDDADRFSSVWDDSMKKLDSALNRLDKADSLPEERLIGNDRSKNESKIDSILQDVVTILTDSETGDLRKEFSKVQSDLSRRRANLASLKEKRVSAPESGGLLKKGKDDLTAKIAEEEEAIKQGEVRLVELERSMAAKLKEEGLSATDEQIQGLLAGVTADDVAAMYAVYGNIRIFSDKLTELMEQGKDDLSVARRYYGIYSLLLRTCVVMNESFVEKINGKYLPDLEAMANSAKTLREDLTNQSMDRSLSARQRELVRNNIESTDLTLQAIGAYWVFLEDQRDQAQKNLEGFRRDYAVAHNAYRTMKLARGLLDMVKANKKDFDAIAKLEVPEVVVFSNDKLRHEFKNITEGLKR</sequence>